<protein>
    <submittedName>
        <fullName evidence="2">Endonuclease 4</fullName>
        <ecNumber evidence="2">3.1.21.2</ecNumber>
    </submittedName>
</protein>
<keyword evidence="2" id="KW-0540">Nuclease</keyword>
<evidence type="ECO:0000313" key="3">
    <source>
        <dbReference type="Proteomes" id="UP000075531"/>
    </source>
</evidence>
<dbReference type="RefSeq" id="WP_066823820.1">
    <property type="nucleotide sequence ID" value="NZ_LTBA01000008.1"/>
</dbReference>
<dbReference type="InterPro" id="IPR036237">
    <property type="entry name" value="Xyl_isomerase-like_sf"/>
</dbReference>
<dbReference type="InterPro" id="IPR013022">
    <property type="entry name" value="Xyl_isomerase-like_TIM-brl"/>
</dbReference>
<dbReference type="PATRIC" id="fig|1121338.3.peg.1168"/>
<reference evidence="2 3" key="1">
    <citation type="submission" date="2016-02" db="EMBL/GenBank/DDBJ databases">
        <title>Genome sequence of Clostridium tepidiprofundi DSM 19306.</title>
        <authorList>
            <person name="Poehlein A."/>
            <person name="Daniel R."/>
        </authorList>
    </citation>
    <scope>NUCLEOTIDE SEQUENCE [LARGE SCALE GENOMIC DNA]</scope>
    <source>
        <strain evidence="2 3">DSM 19306</strain>
    </source>
</reference>
<dbReference type="AlphaFoldDB" id="A0A151B5P0"/>
<feature type="domain" description="Xylose isomerase-like TIM barrel" evidence="1">
    <location>
        <begin position="99"/>
        <end position="240"/>
    </location>
</feature>
<dbReference type="EC" id="3.1.21.2" evidence="2"/>
<dbReference type="STRING" id="1121338.CLTEP_11310"/>
<sequence>MYKLISMSNFYGELKRFDNNYENIREFLREYDFDGIELVQYEPWNDKSIPKDIIKGLHLRFYPIWIDFWRGDKEKLIKKFQNEENIKMIYGSMDKISIVNQYKKELEIAQKLDVEYVVFHVCHVDILECYTYDFKYSDEEIIDEAIDLINTIFNGSEYSFKLLFENLWWPGLTLKSRQLVQKLIDKVEYSNVGIMLDTGHLINTNTGIENIEQAVEYILNILKNLGETKRYIKGIHLNYSLSGKYVMESINKYTDNKIDYDFIRMYKEVYSHIINIDKHKPFIHNGVCDIIKELDLDFLIYEFITDSLKQLKEFVDIQDKYLIDVIY</sequence>
<keyword evidence="2" id="KW-0378">Hydrolase</keyword>
<name>A0A151B5P0_9CLOT</name>
<evidence type="ECO:0000313" key="2">
    <source>
        <dbReference type="EMBL" id="KYH34967.1"/>
    </source>
</evidence>
<dbReference type="SUPFAM" id="SSF51658">
    <property type="entry name" value="Xylose isomerase-like"/>
    <property type="match status" value="1"/>
</dbReference>
<dbReference type="OrthoDB" id="6253202at2"/>
<dbReference type="EMBL" id="LTBA01000008">
    <property type="protein sequence ID" value="KYH34967.1"/>
    <property type="molecule type" value="Genomic_DNA"/>
</dbReference>
<dbReference type="Pfam" id="PF01261">
    <property type="entry name" value="AP_endonuc_2"/>
    <property type="match status" value="1"/>
</dbReference>
<dbReference type="Proteomes" id="UP000075531">
    <property type="component" value="Unassembled WGS sequence"/>
</dbReference>
<comment type="caution">
    <text evidence="2">The sequence shown here is derived from an EMBL/GenBank/DDBJ whole genome shotgun (WGS) entry which is preliminary data.</text>
</comment>
<dbReference type="Gene3D" id="3.20.20.150">
    <property type="entry name" value="Divalent-metal-dependent TIM barrel enzymes"/>
    <property type="match status" value="1"/>
</dbReference>
<proteinExistence type="predicted"/>
<evidence type="ECO:0000259" key="1">
    <source>
        <dbReference type="Pfam" id="PF01261"/>
    </source>
</evidence>
<accession>A0A151B5P0</accession>
<keyword evidence="2" id="KW-0255">Endonuclease</keyword>
<dbReference type="GO" id="GO:0008833">
    <property type="term" value="F:deoxyribonuclease IV (phage-T4-induced) activity"/>
    <property type="evidence" value="ECO:0007669"/>
    <property type="project" value="UniProtKB-EC"/>
</dbReference>
<organism evidence="2 3">
    <name type="scientific">Clostridium tepidiprofundi DSM 19306</name>
    <dbReference type="NCBI Taxonomy" id="1121338"/>
    <lineage>
        <taxon>Bacteria</taxon>
        <taxon>Bacillati</taxon>
        <taxon>Bacillota</taxon>
        <taxon>Clostridia</taxon>
        <taxon>Eubacteriales</taxon>
        <taxon>Clostridiaceae</taxon>
        <taxon>Clostridium</taxon>
    </lineage>
</organism>
<gene>
    <name evidence="2" type="primary">nfo_1</name>
    <name evidence="2" type="ORF">CLTEP_11310</name>
</gene>
<keyword evidence="3" id="KW-1185">Reference proteome</keyword>